<sequence length="108" mass="12222">MRSSFLLCLVSFFLTATLVVNTTDDISVNRNANDVAVSAQELVINDEAITDSVSYTVQKFKLFILLKADNEAINKNINSLEKNKFNLTDENKQFLENCKIVQHTSNYL</sequence>
<reference evidence="3 4" key="1">
    <citation type="submission" date="2018-05" db="EMBL/GenBank/DDBJ databases">
        <title>Genomic analysis of Gracilibacillus dipsosauri DD1 reveals novel features of a salt-tolerant amylase.</title>
        <authorList>
            <person name="Deutch C.E."/>
            <person name="Yang S."/>
        </authorList>
    </citation>
    <scope>NUCLEOTIDE SEQUENCE [LARGE SCALE GENOMIC DNA]</scope>
    <source>
        <strain evidence="3 4">DD1</strain>
    </source>
</reference>
<name>A0A317L1J8_9BACI</name>
<evidence type="ECO:0000313" key="3">
    <source>
        <dbReference type="EMBL" id="PWU67669.1"/>
    </source>
</evidence>
<keyword evidence="2" id="KW-0732">Signal</keyword>
<keyword evidence="1" id="KW-0175">Coiled coil</keyword>
<protein>
    <submittedName>
        <fullName evidence="3">Uncharacterized protein</fullName>
    </submittedName>
</protein>
<evidence type="ECO:0000313" key="4">
    <source>
        <dbReference type="Proteomes" id="UP000245624"/>
    </source>
</evidence>
<accession>A0A317L1J8</accession>
<comment type="caution">
    <text evidence="3">The sequence shown here is derived from an EMBL/GenBank/DDBJ whole genome shotgun (WGS) entry which is preliminary data.</text>
</comment>
<keyword evidence="4" id="KW-1185">Reference proteome</keyword>
<feature type="signal peptide" evidence="2">
    <location>
        <begin position="1"/>
        <end position="22"/>
    </location>
</feature>
<proteinExistence type="predicted"/>
<dbReference type="OrthoDB" id="9951324at2"/>
<organism evidence="3 4">
    <name type="scientific">Gracilibacillus dipsosauri</name>
    <dbReference type="NCBI Taxonomy" id="178340"/>
    <lineage>
        <taxon>Bacteria</taxon>
        <taxon>Bacillati</taxon>
        <taxon>Bacillota</taxon>
        <taxon>Bacilli</taxon>
        <taxon>Bacillales</taxon>
        <taxon>Bacillaceae</taxon>
        <taxon>Gracilibacillus</taxon>
    </lineage>
</organism>
<dbReference type="RefSeq" id="WP_109985011.1">
    <property type="nucleotide sequence ID" value="NZ_JAJUIE010000021.1"/>
</dbReference>
<dbReference type="AlphaFoldDB" id="A0A317L1J8"/>
<evidence type="ECO:0000256" key="1">
    <source>
        <dbReference type="SAM" id="Coils"/>
    </source>
</evidence>
<evidence type="ECO:0000256" key="2">
    <source>
        <dbReference type="SAM" id="SignalP"/>
    </source>
</evidence>
<feature type="coiled-coil region" evidence="1">
    <location>
        <begin position="63"/>
        <end position="97"/>
    </location>
</feature>
<feature type="chain" id="PRO_5039296066" evidence="2">
    <location>
        <begin position="23"/>
        <end position="108"/>
    </location>
</feature>
<dbReference type="EMBL" id="QGTD01000013">
    <property type="protein sequence ID" value="PWU67669.1"/>
    <property type="molecule type" value="Genomic_DNA"/>
</dbReference>
<gene>
    <name evidence="3" type="ORF">DLJ74_14530</name>
</gene>
<dbReference type="Proteomes" id="UP000245624">
    <property type="component" value="Unassembled WGS sequence"/>
</dbReference>